<dbReference type="EMBL" id="PCHA01000014">
    <property type="protein sequence ID" value="PKU96210.1"/>
    <property type="molecule type" value="Genomic_DNA"/>
</dbReference>
<comment type="caution">
    <text evidence="1">The sequence shown here is derived from an EMBL/GenBank/DDBJ whole genome shotgun (WGS) entry which is preliminary data.</text>
</comment>
<dbReference type="Proteomes" id="UP000233722">
    <property type="component" value="Unassembled WGS sequence"/>
</dbReference>
<dbReference type="RefSeq" id="WP_257468638.1">
    <property type="nucleotide sequence ID" value="NZ_PCHA01000014.1"/>
</dbReference>
<accession>A0A2N3QVQ1</accession>
<organism evidence="1 2">
    <name type="scientific">Bifidobacterium pseudolongum subsp. globosum</name>
    <dbReference type="NCBI Taxonomy" id="1690"/>
    <lineage>
        <taxon>Bacteria</taxon>
        <taxon>Bacillati</taxon>
        <taxon>Actinomycetota</taxon>
        <taxon>Actinomycetes</taxon>
        <taxon>Bifidobacteriales</taxon>
        <taxon>Bifidobacteriaceae</taxon>
        <taxon>Bifidobacterium</taxon>
    </lineage>
</organism>
<reference evidence="1 2" key="1">
    <citation type="submission" date="2017-10" db="EMBL/GenBank/DDBJ databases">
        <title>Bifidobacterium genomics.</title>
        <authorList>
            <person name="Lugli G.A."/>
            <person name="Milani C."/>
            <person name="Mancabelli L."/>
        </authorList>
    </citation>
    <scope>NUCLEOTIDE SEQUENCE [LARGE SCALE GENOMIC DNA]</scope>
    <source>
        <strain evidence="1 2">1747B</strain>
    </source>
</reference>
<evidence type="ECO:0000313" key="1">
    <source>
        <dbReference type="EMBL" id="PKU96210.1"/>
    </source>
</evidence>
<protein>
    <submittedName>
        <fullName evidence="1">Uncharacterized protein</fullName>
    </submittedName>
</protein>
<gene>
    <name evidence="1" type="ORF">CQR45_0332</name>
</gene>
<proteinExistence type="predicted"/>
<sequence>MNDTTLFAQPPGLSMPATETLVRIRAGTKPDPYDPDATASDWTHPDTIEIEGFIASASSMRSPDGLDTPVESSAVLTCPDPDTDVRVGDVIHHKTDPQRRWQVVGIPSADRNPFTGWRPTLEAQLREVRG</sequence>
<dbReference type="AlphaFoldDB" id="A0A2N3QVQ1"/>
<evidence type="ECO:0000313" key="2">
    <source>
        <dbReference type="Proteomes" id="UP000233722"/>
    </source>
</evidence>
<name>A0A2N3QVQ1_9BIFI</name>